<evidence type="ECO:0000256" key="1">
    <source>
        <dbReference type="SAM" id="SignalP"/>
    </source>
</evidence>
<protein>
    <submittedName>
        <fullName evidence="3">M28 family peptidase</fullName>
    </submittedName>
</protein>
<evidence type="ECO:0000313" key="3">
    <source>
        <dbReference type="EMBL" id="QPH37643.1"/>
    </source>
</evidence>
<name>A0A7U3SNT4_9SPHI</name>
<evidence type="ECO:0000313" key="4">
    <source>
        <dbReference type="Proteomes" id="UP000594759"/>
    </source>
</evidence>
<feature type="chain" id="PRO_5032467767" evidence="1">
    <location>
        <begin position="19"/>
        <end position="379"/>
    </location>
</feature>
<keyword evidence="1" id="KW-0732">Signal</keyword>
<proteinExistence type="predicted"/>
<sequence>MKKPITIFLLFFVCNCSAQDSVYVRQVINTLTSKALWGRGYTKDGMTKTADFLAAEYQKIGLSRILGSFKQDFSFPVNTFPGKMKVVVNGRKLTPGKDFIVSNESPGTKQHANLKKIDSATFQTESNIRVQLKDKLTWSVATEVGNITAIQINRNNFTEVPKQINIDVENKLIQNFTASNVCGIVKGTKYPDSVLTITAHYDHLGGMGAETYFPGANDNAAGVATLLSLAKYYAANPQPYSVAFICFAAEEAGLLGSRYYTENPLFPLEQIKFLINLDLVGTGESGMTVVNASVYPRAFLLLNKINDEHKLITKINPRGKAANSDHYFFTEKGVPAFFLYTQGGPSAYHDIFDKPETLPLTEYKDLFKLIVDFNHEIMK</sequence>
<dbReference type="PANTHER" id="PTHR12147">
    <property type="entry name" value="METALLOPEPTIDASE M28 FAMILY MEMBER"/>
    <property type="match status" value="1"/>
</dbReference>
<dbReference type="GO" id="GO:0008235">
    <property type="term" value="F:metalloexopeptidase activity"/>
    <property type="evidence" value="ECO:0007669"/>
    <property type="project" value="InterPro"/>
</dbReference>
<dbReference type="KEGG" id="pex:IZT61_11000"/>
<feature type="domain" description="Peptidase M28" evidence="2">
    <location>
        <begin position="180"/>
        <end position="372"/>
    </location>
</feature>
<dbReference type="RefSeq" id="WP_196096958.1">
    <property type="nucleotide sequence ID" value="NZ_CP064939.1"/>
</dbReference>
<dbReference type="SUPFAM" id="SSF53187">
    <property type="entry name" value="Zn-dependent exopeptidases"/>
    <property type="match status" value="1"/>
</dbReference>
<gene>
    <name evidence="3" type="ORF">IZT61_11000</name>
</gene>
<organism evidence="3 4">
    <name type="scientific">Pedobacter endophyticus</name>
    <dbReference type="NCBI Taxonomy" id="2789740"/>
    <lineage>
        <taxon>Bacteria</taxon>
        <taxon>Pseudomonadati</taxon>
        <taxon>Bacteroidota</taxon>
        <taxon>Sphingobacteriia</taxon>
        <taxon>Sphingobacteriales</taxon>
        <taxon>Sphingobacteriaceae</taxon>
        <taxon>Pedobacter</taxon>
    </lineage>
</organism>
<dbReference type="GO" id="GO:0006508">
    <property type="term" value="P:proteolysis"/>
    <property type="evidence" value="ECO:0007669"/>
    <property type="project" value="InterPro"/>
</dbReference>
<dbReference type="InterPro" id="IPR007484">
    <property type="entry name" value="Peptidase_M28"/>
</dbReference>
<dbReference type="InterPro" id="IPR045175">
    <property type="entry name" value="M28_fam"/>
</dbReference>
<dbReference type="EMBL" id="CP064939">
    <property type="protein sequence ID" value="QPH37643.1"/>
    <property type="molecule type" value="Genomic_DNA"/>
</dbReference>
<feature type="signal peptide" evidence="1">
    <location>
        <begin position="1"/>
        <end position="18"/>
    </location>
</feature>
<dbReference type="Pfam" id="PF04389">
    <property type="entry name" value="Peptidase_M28"/>
    <property type="match status" value="1"/>
</dbReference>
<accession>A0A7U3SNT4</accession>
<dbReference type="PANTHER" id="PTHR12147:SF26">
    <property type="entry name" value="PEPTIDASE M28 DOMAIN-CONTAINING PROTEIN"/>
    <property type="match status" value="1"/>
</dbReference>
<reference evidence="3 4" key="1">
    <citation type="submission" date="2020-11" db="EMBL/GenBank/DDBJ databases">
        <title>Pedobacter endophytica, an endophytic bacteria isolated form Carex pumila.</title>
        <authorList>
            <person name="Peng Y."/>
            <person name="Jiang L."/>
            <person name="Lee J."/>
        </authorList>
    </citation>
    <scope>NUCLEOTIDE SEQUENCE [LARGE SCALE GENOMIC DNA]</scope>
    <source>
        <strain evidence="3 4">JBR3-12</strain>
    </source>
</reference>
<dbReference type="Gene3D" id="3.40.630.10">
    <property type="entry name" value="Zn peptidases"/>
    <property type="match status" value="1"/>
</dbReference>
<dbReference type="AlphaFoldDB" id="A0A7U3SNT4"/>
<keyword evidence="4" id="KW-1185">Reference proteome</keyword>
<dbReference type="Proteomes" id="UP000594759">
    <property type="component" value="Chromosome"/>
</dbReference>
<evidence type="ECO:0000259" key="2">
    <source>
        <dbReference type="Pfam" id="PF04389"/>
    </source>
</evidence>